<dbReference type="EMBL" id="RSTU01000014">
    <property type="protein sequence ID" value="MIT92023.1"/>
    <property type="molecule type" value="Genomic_DNA"/>
</dbReference>
<gene>
    <name evidence="1" type="ORF">ATP91_17260</name>
</gene>
<organism evidence="1">
    <name type="scientific">Salmonella enterica</name>
    <name type="common">Salmonella choleraesuis</name>
    <dbReference type="NCBI Taxonomy" id="28901"/>
    <lineage>
        <taxon>Bacteria</taxon>
        <taxon>Pseudomonadati</taxon>
        <taxon>Pseudomonadota</taxon>
        <taxon>Gammaproteobacteria</taxon>
        <taxon>Enterobacterales</taxon>
        <taxon>Enterobacteriaceae</taxon>
        <taxon>Salmonella</taxon>
    </lineage>
</organism>
<dbReference type="GO" id="GO:0051301">
    <property type="term" value="P:cell division"/>
    <property type="evidence" value="ECO:0007669"/>
    <property type="project" value="UniProtKB-KW"/>
</dbReference>
<dbReference type="Pfam" id="PF10554">
    <property type="entry name" value="Phage_ASH"/>
    <property type="match status" value="1"/>
</dbReference>
<dbReference type="InterPro" id="IPR018880">
    <property type="entry name" value="Phage_P4_Ash"/>
</dbReference>
<protein>
    <submittedName>
        <fullName evidence="1">Host cell division inhibitor Icd-like protein</fullName>
    </submittedName>
</protein>
<keyword evidence="1" id="KW-0132">Cell division</keyword>
<dbReference type="AlphaFoldDB" id="A0A3V7KC10"/>
<reference evidence="1" key="1">
    <citation type="submission" date="2018-08" db="EMBL/GenBank/DDBJ databases">
        <authorList>
            <consortium name="GenomeTrakr network: Whole genome sequencing for foodborne pathogen traceback"/>
        </authorList>
    </citation>
    <scope>NUCLEOTIDE SEQUENCE [LARGE SCALE GENOMIC DNA]</scope>
    <source>
        <strain evidence="1">CFSAN034428</strain>
    </source>
</reference>
<dbReference type="Proteomes" id="UP000839515">
    <property type="component" value="Unassembled WGS sequence"/>
</dbReference>
<keyword evidence="1" id="KW-0131">Cell cycle</keyword>
<evidence type="ECO:0000313" key="1">
    <source>
        <dbReference type="EMBL" id="MIT92023.1"/>
    </source>
</evidence>
<accession>A0A3V7KC10</accession>
<proteinExistence type="predicted"/>
<dbReference type="NCBIfam" id="NF033153">
    <property type="entry name" value="phage_ICD_like"/>
    <property type="match status" value="1"/>
</dbReference>
<comment type="caution">
    <text evidence="1">The sequence shown here is derived from an EMBL/GenBank/DDBJ whole genome shotgun (WGS) entry which is preliminary data.</text>
</comment>
<sequence length="164" mass="17697">MRNNRLLPLVDKNNLRHVFIRGYAFSAPAKSGVGICNPEITIAHNTRLACFFVPHSHTLSMVGCMGAEQSAPGSIVTGIANPVQSATSEICNSSGGNIKPTIEDAAMLATTPTQNPLFVWRFFSCQQSTYHTVTATSEREARAQIPDAPCLFAARIRLEGVNHA</sequence>
<name>A0A3V7KC10_SALER</name>